<comment type="caution">
    <text evidence="1">The sequence shown here is derived from an EMBL/GenBank/DDBJ whole genome shotgun (WGS) entry which is preliminary data.</text>
</comment>
<proteinExistence type="predicted"/>
<protein>
    <submittedName>
        <fullName evidence="1">Uncharacterized protein</fullName>
    </submittedName>
</protein>
<name>A0AAD6LT24_9ROSI</name>
<evidence type="ECO:0000313" key="1">
    <source>
        <dbReference type="EMBL" id="KAJ6972631.1"/>
    </source>
</evidence>
<dbReference type="Proteomes" id="UP001164929">
    <property type="component" value="Chromosome 14"/>
</dbReference>
<evidence type="ECO:0000313" key="2">
    <source>
        <dbReference type="Proteomes" id="UP001164929"/>
    </source>
</evidence>
<reference evidence="1" key="1">
    <citation type="journal article" date="2023" name="Mol. Ecol. Resour.">
        <title>Chromosome-level genome assembly of a triploid poplar Populus alba 'Berolinensis'.</title>
        <authorList>
            <person name="Chen S."/>
            <person name="Yu Y."/>
            <person name="Wang X."/>
            <person name="Wang S."/>
            <person name="Zhang T."/>
            <person name="Zhou Y."/>
            <person name="He R."/>
            <person name="Meng N."/>
            <person name="Wang Y."/>
            <person name="Liu W."/>
            <person name="Liu Z."/>
            <person name="Liu J."/>
            <person name="Guo Q."/>
            <person name="Huang H."/>
            <person name="Sederoff R.R."/>
            <person name="Wang G."/>
            <person name="Qu G."/>
            <person name="Chen S."/>
        </authorList>
    </citation>
    <scope>NUCLEOTIDE SEQUENCE</scope>
    <source>
        <strain evidence="1">SC-2020</strain>
    </source>
</reference>
<dbReference type="EMBL" id="JAQIZT010000014">
    <property type="protein sequence ID" value="KAJ6972631.1"/>
    <property type="molecule type" value="Genomic_DNA"/>
</dbReference>
<organism evidence="1 2">
    <name type="scientific">Populus alba x Populus x berolinensis</name>
    <dbReference type="NCBI Taxonomy" id="444605"/>
    <lineage>
        <taxon>Eukaryota</taxon>
        <taxon>Viridiplantae</taxon>
        <taxon>Streptophyta</taxon>
        <taxon>Embryophyta</taxon>
        <taxon>Tracheophyta</taxon>
        <taxon>Spermatophyta</taxon>
        <taxon>Magnoliopsida</taxon>
        <taxon>eudicotyledons</taxon>
        <taxon>Gunneridae</taxon>
        <taxon>Pentapetalae</taxon>
        <taxon>rosids</taxon>
        <taxon>fabids</taxon>
        <taxon>Malpighiales</taxon>
        <taxon>Salicaceae</taxon>
        <taxon>Saliceae</taxon>
        <taxon>Populus</taxon>
    </lineage>
</organism>
<keyword evidence="2" id="KW-1185">Reference proteome</keyword>
<dbReference type="AlphaFoldDB" id="A0AAD6LT24"/>
<accession>A0AAD6LT24</accession>
<gene>
    <name evidence="1" type="ORF">NC653_033056</name>
</gene>
<dbReference type="PROSITE" id="PS51257">
    <property type="entry name" value="PROKAR_LIPOPROTEIN"/>
    <property type="match status" value="1"/>
</dbReference>
<sequence length="31" mass="3216">MKHLSGQQLICYTTSGNMMLGCGGAALVSSR</sequence>